<comment type="caution">
    <text evidence="2">The sequence shown here is derived from an EMBL/GenBank/DDBJ whole genome shotgun (WGS) entry which is preliminary data.</text>
</comment>
<proteinExistence type="predicted"/>
<evidence type="ECO:0008006" key="4">
    <source>
        <dbReference type="Google" id="ProtNLM"/>
    </source>
</evidence>
<organism evidence="2 3">
    <name type="scientific">Mesorhizobium ventifaucium</name>
    <dbReference type="NCBI Taxonomy" id="666020"/>
    <lineage>
        <taxon>Bacteria</taxon>
        <taxon>Pseudomonadati</taxon>
        <taxon>Pseudomonadota</taxon>
        <taxon>Alphaproteobacteria</taxon>
        <taxon>Hyphomicrobiales</taxon>
        <taxon>Phyllobacteriaceae</taxon>
        <taxon>Mesorhizobium</taxon>
    </lineage>
</organism>
<evidence type="ECO:0000256" key="1">
    <source>
        <dbReference type="SAM" id="MobiDB-lite"/>
    </source>
</evidence>
<gene>
    <name evidence="2" type="ORF">MES4922_370024</name>
</gene>
<name>A0ABM9E6K3_9HYPH</name>
<sequence length="220" mass="24252">MTVRIIPATLRDLSYIAANLRPEDKTEIDCQFDEWSPALLALTALQGFAYVAELDGNPEAGFGAAEQRGGLWIAWSWGTRRMKRCVPGITEFFRAVLGPQAAAHGAWRVEARALATNELALRWLARLGATQRCRLSGYGKNGEDFFLYDWTRESWNHVPISKAAGAEAAATDTDRCRQGRAGARSRTQGELEQRQGTLSTVKTDLSPSDLTGQRRVLLGV</sequence>
<accession>A0ABM9E6K3</accession>
<evidence type="ECO:0000313" key="2">
    <source>
        <dbReference type="EMBL" id="CAH2404760.1"/>
    </source>
</evidence>
<feature type="compositionally biased region" description="Polar residues" evidence="1">
    <location>
        <begin position="194"/>
        <end position="205"/>
    </location>
</feature>
<dbReference type="SUPFAM" id="SSF55729">
    <property type="entry name" value="Acyl-CoA N-acyltransferases (Nat)"/>
    <property type="match status" value="1"/>
</dbReference>
<dbReference type="EMBL" id="CAKXZS010000031">
    <property type="protein sequence ID" value="CAH2404760.1"/>
    <property type="molecule type" value="Genomic_DNA"/>
</dbReference>
<keyword evidence="3" id="KW-1185">Reference proteome</keyword>
<evidence type="ECO:0000313" key="3">
    <source>
        <dbReference type="Proteomes" id="UP001152604"/>
    </source>
</evidence>
<dbReference type="RefSeq" id="WP_254027016.1">
    <property type="nucleotide sequence ID" value="NZ_CAKXZS010000031.1"/>
</dbReference>
<reference evidence="2" key="1">
    <citation type="submission" date="2022-03" db="EMBL/GenBank/DDBJ databases">
        <authorList>
            <person name="Brunel B."/>
        </authorList>
    </citation>
    <scope>NUCLEOTIDE SEQUENCE</scope>
    <source>
        <strain evidence="2">STM4922sample</strain>
    </source>
</reference>
<dbReference type="Proteomes" id="UP001152604">
    <property type="component" value="Unassembled WGS sequence"/>
</dbReference>
<dbReference type="InterPro" id="IPR016181">
    <property type="entry name" value="Acyl_CoA_acyltransferase"/>
</dbReference>
<protein>
    <recommendedName>
        <fullName evidence="4">N-acetyltransferase</fullName>
    </recommendedName>
</protein>
<feature type="region of interest" description="Disordered" evidence="1">
    <location>
        <begin position="169"/>
        <end position="205"/>
    </location>
</feature>